<accession>A0A6N3F2E5</accession>
<protein>
    <submittedName>
        <fullName evidence="2">Uncharacterized protein</fullName>
    </submittedName>
</protein>
<dbReference type="AlphaFoldDB" id="A0A6N3F2E5"/>
<keyword evidence="1" id="KW-1133">Transmembrane helix</keyword>
<keyword evidence="1" id="KW-0472">Membrane</keyword>
<sequence>MGLLHLLYVILYSIIVISLLISYDLFVKNFKKLHLRYSFKIIIGLILFVSQMYFTLSDFPPTLNIIEPKKLKYFTCGAS</sequence>
<evidence type="ECO:0000256" key="1">
    <source>
        <dbReference type="SAM" id="Phobius"/>
    </source>
</evidence>
<keyword evidence="1" id="KW-0812">Transmembrane</keyword>
<feature type="transmembrane region" description="Helical" evidence="1">
    <location>
        <begin position="6"/>
        <end position="25"/>
    </location>
</feature>
<gene>
    <name evidence="2" type="ORF">ECLFYP2_00197</name>
</gene>
<organism evidence="2">
    <name type="scientific">Enterococcus casseliflavus</name>
    <name type="common">Enterococcus flavescens</name>
    <dbReference type="NCBI Taxonomy" id="37734"/>
    <lineage>
        <taxon>Bacteria</taxon>
        <taxon>Bacillati</taxon>
        <taxon>Bacillota</taxon>
        <taxon>Bacilli</taxon>
        <taxon>Lactobacillales</taxon>
        <taxon>Enterococcaceae</taxon>
        <taxon>Enterococcus</taxon>
    </lineage>
</organism>
<dbReference type="EMBL" id="CACRTX010000015">
    <property type="protein sequence ID" value="VYU46287.1"/>
    <property type="molecule type" value="Genomic_DNA"/>
</dbReference>
<feature type="transmembrane region" description="Helical" evidence="1">
    <location>
        <begin position="37"/>
        <end position="54"/>
    </location>
</feature>
<proteinExistence type="predicted"/>
<reference evidence="2" key="1">
    <citation type="submission" date="2019-11" db="EMBL/GenBank/DDBJ databases">
        <authorList>
            <person name="Feng L."/>
        </authorList>
    </citation>
    <scope>NUCLEOTIDE SEQUENCE</scope>
    <source>
        <strain evidence="2">ECasseliflavusLFYP2</strain>
    </source>
</reference>
<name>A0A6N3F2E5_ENTCA</name>
<evidence type="ECO:0000313" key="2">
    <source>
        <dbReference type="EMBL" id="VYU46287.1"/>
    </source>
</evidence>